<evidence type="ECO:0008006" key="3">
    <source>
        <dbReference type="Google" id="ProtNLM"/>
    </source>
</evidence>
<dbReference type="OrthoDB" id="3250756at2759"/>
<proteinExistence type="predicted"/>
<accession>A0A165QTA3</accession>
<gene>
    <name evidence="1" type="ORF">NEOLEDRAFT_1171126</name>
</gene>
<protein>
    <recommendedName>
        <fullName evidence="3">F-box domain-containing protein</fullName>
    </recommendedName>
</protein>
<evidence type="ECO:0000313" key="1">
    <source>
        <dbReference type="EMBL" id="KZT22848.1"/>
    </source>
</evidence>
<dbReference type="AlphaFoldDB" id="A0A165QTA3"/>
<sequence length="355" mass="40559">MHAPLPPEILSRIVYFTAGPTLLALCRSCKALLGPVQAKLYSTLQLGEPHQCFSVCSILATSPHLAQLVKCLWIYVDTRRTQHRSALPHQYWLAVRRALEQMSELQSLVFFDSTLQSTWVIDPANIPFHLIDAKIKLRWDFTLARFLENQKSLQQLHIVDHPEPPDTPTLASEALKELTVFEGPAFVAVHLINSPITHIQACIGPPYERTLPQLLACIPSWTALRALNLLNMPEGPNADEFASEAINLIATYAPKLLHLGTLPLPCKNRGTYHRALSRLHYLRVFEVELHMWSPQPPVNMQRSLASELRIYCPSLEMVAMWLPQNRRFNWHVDPETGDWSYYLQQGQQDSLWRMP</sequence>
<organism evidence="1 2">
    <name type="scientific">Neolentinus lepideus HHB14362 ss-1</name>
    <dbReference type="NCBI Taxonomy" id="1314782"/>
    <lineage>
        <taxon>Eukaryota</taxon>
        <taxon>Fungi</taxon>
        <taxon>Dikarya</taxon>
        <taxon>Basidiomycota</taxon>
        <taxon>Agaricomycotina</taxon>
        <taxon>Agaricomycetes</taxon>
        <taxon>Gloeophyllales</taxon>
        <taxon>Gloeophyllaceae</taxon>
        <taxon>Neolentinus</taxon>
    </lineage>
</organism>
<dbReference type="EMBL" id="KV425591">
    <property type="protein sequence ID" value="KZT22848.1"/>
    <property type="molecule type" value="Genomic_DNA"/>
</dbReference>
<dbReference type="InParanoid" id="A0A165QTA3"/>
<dbReference type="Proteomes" id="UP000076761">
    <property type="component" value="Unassembled WGS sequence"/>
</dbReference>
<evidence type="ECO:0000313" key="2">
    <source>
        <dbReference type="Proteomes" id="UP000076761"/>
    </source>
</evidence>
<name>A0A165QTA3_9AGAM</name>
<reference evidence="1 2" key="1">
    <citation type="journal article" date="2016" name="Mol. Biol. Evol.">
        <title>Comparative Genomics of Early-Diverging Mushroom-Forming Fungi Provides Insights into the Origins of Lignocellulose Decay Capabilities.</title>
        <authorList>
            <person name="Nagy L.G."/>
            <person name="Riley R."/>
            <person name="Tritt A."/>
            <person name="Adam C."/>
            <person name="Daum C."/>
            <person name="Floudas D."/>
            <person name="Sun H."/>
            <person name="Yadav J.S."/>
            <person name="Pangilinan J."/>
            <person name="Larsson K.H."/>
            <person name="Matsuura K."/>
            <person name="Barry K."/>
            <person name="Labutti K."/>
            <person name="Kuo R."/>
            <person name="Ohm R.A."/>
            <person name="Bhattacharya S.S."/>
            <person name="Shirouzu T."/>
            <person name="Yoshinaga Y."/>
            <person name="Martin F.M."/>
            <person name="Grigoriev I.V."/>
            <person name="Hibbett D.S."/>
        </authorList>
    </citation>
    <scope>NUCLEOTIDE SEQUENCE [LARGE SCALE GENOMIC DNA]</scope>
    <source>
        <strain evidence="1 2">HHB14362 ss-1</strain>
    </source>
</reference>
<keyword evidence="2" id="KW-1185">Reference proteome</keyword>